<sequence>MAGEINLSDARVQLDSAKDHYSALLRIFAEWTKSGGIHVETVRDPVFVEYRWQVVVGSEPSRNLPALAGHIVGDLWTTLGYIAFAIYRAAGGAPDGDQAAVVAFPILKDRPKDWSAVVKNKVPGIWPAASKALKVSQPFAQKGQEALALPTIQALGRTDKHRNLNLCAAMALSGNAIGPQTGTLPAGLEIRLARADGNISQGPVVPIEPGTTVQLGLCRVPPSLAPFEDAMYTWASGIRFDQPPPPHVEFSFRANNSVEASIEGFGGLIQHVEGIVDRISALAA</sequence>
<dbReference type="AlphaFoldDB" id="A0A0I9UAV9"/>
<keyword evidence="2" id="KW-1185">Reference proteome</keyword>
<organism evidence="1 2">
    <name type="scientific">Mycobacterium haemophilum</name>
    <dbReference type="NCBI Taxonomy" id="29311"/>
    <lineage>
        <taxon>Bacteria</taxon>
        <taxon>Bacillati</taxon>
        <taxon>Actinomycetota</taxon>
        <taxon>Actinomycetes</taxon>
        <taxon>Mycobacteriales</taxon>
        <taxon>Mycobacteriaceae</taxon>
        <taxon>Mycobacterium</taxon>
    </lineage>
</organism>
<protein>
    <submittedName>
        <fullName evidence="1">Uncharacterized protein</fullName>
    </submittedName>
</protein>
<name>A0A0I9UAV9_9MYCO</name>
<evidence type="ECO:0000313" key="1">
    <source>
        <dbReference type="EMBL" id="KLO38478.1"/>
    </source>
</evidence>
<dbReference type="Proteomes" id="UP000036334">
    <property type="component" value="Unassembled WGS sequence"/>
</dbReference>
<gene>
    <name evidence="1" type="ORF">ABH38_03490</name>
</gene>
<dbReference type="OrthoDB" id="4762310at2"/>
<dbReference type="RefSeq" id="WP_047315209.1">
    <property type="nucleotide sequence ID" value="NZ_LDPQ01000011.1"/>
</dbReference>
<proteinExistence type="predicted"/>
<comment type="caution">
    <text evidence="1">The sequence shown here is derived from an EMBL/GenBank/DDBJ whole genome shotgun (WGS) entry which is preliminary data.</text>
</comment>
<dbReference type="PATRIC" id="fig|29311.18.peg.784"/>
<dbReference type="EMBL" id="LDPR01000002">
    <property type="protein sequence ID" value="KLO38478.1"/>
    <property type="molecule type" value="Genomic_DNA"/>
</dbReference>
<accession>A0A0I9UAV9</accession>
<evidence type="ECO:0000313" key="2">
    <source>
        <dbReference type="Proteomes" id="UP000036334"/>
    </source>
</evidence>
<reference evidence="1 2" key="1">
    <citation type="submission" date="2015-05" db="EMBL/GenBank/DDBJ databases">
        <title>Genome sequence of Mycobacterium haemophilum.</title>
        <authorList>
            <person name="Greninger A.L."/>
            <person name="Cunningham G."/>
            <person name="Miller S."/>
        </authorList>
    </citation>
    <scope>NUCLEOTIDE SEQUENCE [LARGE SCALE GENOMIC DNA]</scope>
    <source>
        <strain evidence="2">UC1</strain>
    </source>
</reference>